<dbReference type="AlphaFoldDB" id="A0A7W8VBL9"/>
<keyword evidence="2" id="KW-0436">Ligase</keyword>
<dbReference type="SUPFAM" id="SSF56801">
    <property type="entry name" value="Acetyl-CoA synthetase-like"/>
    <property type="match status" value="1"/>
</dbReference>
<comment type="caution">
    <text evidence="2">The sequence shown here is derived from an EMBL/GenBank/DDBJ whole genome shotgun (WGS) entry which is preliminary data.</text>
</comment>
<evidence type="ECO:0000313" key="2">
    <source>
        <dbReference type="EMBL" id="MBB5430272.1"/>
    </source>
</evidence>
<dbReference type="Gene3D" id="3.30.300.30">
    <property type="match status" value="1"/>
</dbReference>
<reference evidence="2 3" key="1">
    <citation type="submission" date="2020-08" db="EMBL/GenBank/DDBJ databases">
        <title>Sequencing the genomes of 1000 actinobacteria strains.</title>
        <authorList>
            <person name="Klenk H.-P."/>
        </authorList>
    </citation>
    <scope>NUCLEOTIDE SEQUENCE [LARGE SCALE GENOMIC DNA]</scope>
    <source>
        <strain evidence="2 3">DSM 44551</strain>
    </source>
</reference>
<feature type="region of interest" description="Disordered" evidence="1">
    <location>
        <begin position="1"/>
        <end position="23"/>
    </location>
</feature>
<accession>A0A7W8VBL9</accession>
<dbReference type="GO" id="GO:0016874">
    <property type="term" value="F:ligase activity"/>
    <property type="evidence" value="ECO:0007669"/>
    <property type="project" value="UniProtKB-KW"/>
</dbReference>
<proteinExistence type="predicted"/>
<dbReference type="Proteomes" id="UP000572635">
    <property type="component" value="Unassembled WGS sequence"/>
</dbReference>
<protein>
    <submittedName>
        <fullName evidence="2">Acyl-coenzyme A synthetase/AMP-(Fatty) acid ligase</fullName>
    </submittedName>
</protein>
<name>A0A7W8VBL9_9ACTN</name>
<dbReference type="InterPro" id="IPR045851">
    <property type="entry name" value="AMP-bd_C_sf"/>
</dbReference>
<sequence>MADASSRHPAAHRTRPARLPVHEHPIEIRLVEGLPRNATGKVQRKSLP</sequence>
<organism evidence="2 3">
    <name type="scientific">Nocardiopsis composta</name>
    <dbReference type="NCBI Taxonomy" id="157465"/>
    <lineage>
        <taxon>Bacteria</taxon>
        <taxon>Bacillati</taxon>
        <taxon>Actinomycetota</taxon>
        <taxon>Actinomycetes</taxon>
        <taxon>Streptosporangiales</taxon>
        <taxon>Nocardiopsidaceae</taxon>
        <taxon>Nocardiopsis</taxon>
    </lineage>
</organism>
<keyword evidence="3" id="KW-1185">Reference proteome</keyword>
<dbReference type="RefSeq" id="WP_184388037.1">
    <property type="nucleotide sequence ID" value="NZ_JACHDB010000001.1"/>
</dbReference>
<evidence type="ECO:0000256" key="1">
    <source>
        <dbReference type="SAM" id="MobiDB-lite"/>
    </source>
</evidence>
<gene>
    <name evidence="2" type="ORF">HDA36_000356</name>
</gene>
<dbReference type="EMBL" id="JACHDB010000001">
    <property type="protein sequence ID" value="MBB5430272.1"/>
    <property type="molecule type" value="Genomic_DNA"/>
</dbReference>
<evidence type="ECO:0000313" key="3">
    <source>
        <dbReference type="Proteomes" id="UP000572635"/>
    </source>
</evidence>